<name>A0A6G7VGF7_9GAMM</name>
<dbReference type="GO" id="GO:0016787">
    <property type="term" value="F:hydrolase activity"/>
    <property type="evidence" value="ECO:0007669"/>
    <property type="project" value="UniProtKB-KW"/>
</dbReference>
<gene>
    <name evidence="3" type="ORF">GWK36_02755</name>
</gene>
<dbReference type="PROSITE" id="PS51462">
    <property type="entry name" value="NUDIX"/>
    <property type="match status" value="1"/>
</dbReference>
<dbReference type="AlphaFoldDB" id="A0A6G7VGF7"/>
<evidence type="ECO:0000313" key="4">
    <source>
        <dbReference type="Proteomes" id="UP000502699"/>
    </source>
</evidence>
<reference evidence="4" key="1">
    <citation type="submission" date="2020-01" db="EMBL/GenBank/DDBJ databases">
        <title>Caldichromatium gen. nov., sp. nov., a thermophilic purple sulfur bacterium member of the family Chromatiaceae isolated from Nakabusa hot spring, Japan.</title>
        <authorList>
            <person name="Saini M.K."/>
            <person name="Hanada S."/>
            <person name="Tank M."/>
        </authorList>
    </citation>
    <scope>NUCLEOTIDE SEQUENCE [LARGE SCALE GENOMIC DNA]</scope>
    <source>
        <strain evidence="4">No.7</strain>
    </source>
</reference>
<feature type="domain" description="Nudix hydrolase" evidence="2">
    <location>
        <begin position="135"/>
        <end position="257"/>
    </location>
</feature>
<dbReference type="KEGG" id="cjap:GWK36_02755"/>
<dbReference type="Proteomes" id="UP000502699">
    <property type="component" value="Chromosome"/>
</dbReference>
<organism evidence="3 4">
    <name type="scientific">Caldichromatium japonicum</name>
    <dbReference type="NCBI Taxonomy" id="2699430"/>
    <lineage>
        <taxon>Bacteria</taxon>
        <taxon>Pseudomonadati</taxon>
        <taxon>Pseudomonadota</taxon>
        <taxon>Gammaproteobacteria</taxon>
        <taxon>Chromatiales</taxon>
        <taxon>Chromatiaceae</taxon>
        <taxon>Caldichromatium</taxon>
    </lineage>
</organism>
<sequence>MGYPDPPVESEPLQKSQVHGYTKRDGTYVKPYATNVVAKPKPAPGGGVKGHTAPPKPKPIPKAIHPKPNDVGEPVGLYEPHVETDAAHWGQPDKIATFIPRGLGGDCPYKLYGGNAVEGQKPDLKEPPLPEVAKGKHLSVGVVVEESDGRVWTISPSNRFGGYDNTFPKGTLEDGINPQASAIKEAFEKSGLKVEITGFLADVERGTSTTRYYRAKRVGGDPTDMGWESQAVHLVPRERLAAHLQSKYDQPLIAALTNNNEKS</sequence>
<evidence type="ECO:0000259" key="2">
    <source>
        <dbReference type="PROSITE" id="PS51462"/>
    </source>
</evidence>
<evidence type="ECO:0000256" key="1">
    <source>
        <dbReference type="SAM" id="MobiDB-lite"/>
    </source>
</evidence>
<protein>
    <submittedName>
        <fullName evidence="3">NUDIX hydrolase</fullName>
    </submittedName>
</protein>
<dbReference type="InterPro" id="IPR000086">
    <property type="entry name" value="NUDIX_hydrolase_dom"/>
</dbReference>
<dbReference type="InterPro" id="IPR015797">
    <property type="entry name" value="NUDIX_hydrolase-like_dom_sf"/>
</dbReference>
<accession>A0A6G7VGF7</accession>
<dbReference type="Pfam" id="PF00293">
    <property type="entry name" value="NUDIX"/>
    <property type="match status" value="1"/>
</dbReference>
<proteinExistence type="predicted"/>
<keyword evidence="4" id="KW-1185">Reference proteome</keyword>
<keyword evidence="3" id="KW-0378">Hydrolase</keyword>
<dbReference type="SUPFAM" id="SSF55811">
    <property type="entry name" value="Nudix"/>
    <property type="match status" value="1"/>
</dbReference>
<feature type="region of interest" description="Disordered" evidence="1">
    <location>
        <begin position="1"/>
        <end position="77"/>
    </location>
</feature>
<dbReference type="CDD" id="cd02883">
    <property type="entry name" value="NUDIX_Hydrolase"/>
    <property type="match status" value="1"/>
</dbReference>
<dbReference type="EMBL" id="CP048029">
    <property type="protein sequence ID" value="QIK39074.1"/>
    <property type="molecule type" value="Genomic_DNA"/>
</dbReference>
<evidence type="ECO:0000313" key="3">
    <source>
        <dbReference type="EMBL" id="QIK39074.1"/>
    </source>
</evidence>
<dbReference type="Gene3D" id="3.90.79.10">
    <property type="entry name" value="Nucleoside Triphosphate Pyrophosphohydrolase"/>
    <property type="match status" value="1"/>
</dbReference>